<feature type="domain" description="CobN/magnesium chelatase" evidence="2">
    <location>
        <begin position="170"/>
        <end position="681"/>
    </location>
</feature>
<evidence type="ECO:0000313" key="3">
    <source>
        <dbReference type="EMBL" id="MEW9918089.1"/>
    </source>
</evidence>
<feature type="compositionally biased region" description="Basic and acidic residues" evidence="1">
    <location>
        <begin position="1"/>
        <end position="12"/>
    </location>
</feature>
<evidence type="ECO:0000313" key="4">
    <source>
        <dbReference type="Proteomes" id="UP001556098"/>
    </source>
</evidence>
<keyword evidence="4" id="KW-1185">Reference proteome</keyword>
<dbReference type="CDD" id="cd10150">
    <property type="entry name" value="CobN_like"/>
    <property type="match status" value="1"/>
</dbReference>
<evidence type="ECO:0000256" key="1">
    <source>
        <dbReference type="SAM" id="MobiDB-lite"/>
    </source>
</evidence>
<dbReference type="PANTHER" id="PTHR44119:SF4">
    <property type="entry name" value="AEROBIC COBALTOCHELATASE SUBUNIT COBN"/>
    <property type="match status" value="1"/>
</dbReference>
<proteinExistence type="predicted"/>
<feature type="domain" description="CobN/magnesium chelatase" evidence="2">
    <location>
        <begin position="684"/>
        <end position="1075"/>
    </location>
</feature>
<dbReference type="RefSeq" id="WP_367875789.1">
    <property type="nucleotide sequence ID" value="NZ_JBFNXX010000001.1"/>
</dbReference>
<reference evidence="3 4" key="1">
    <citation type="submission" date="2024-07" db="EMBL/GenBank/DDBJ databases">
        <title>Marimonas sp.nov., isolated from tidal-flat sediment.</title>
        <authorList>
            <person name="Jayan J.N."/>
            <person name="Lee S.S."/>
        </authorList>
    </citation>
    <scope>NUCLEOTIDE SEQUENCE [LARGE SCALE GENOMIC DNA]</scope>
    <source>
        <strain evidence="3 4">MJW-29</strain>
    </source>
</reference>
<evidence type="ECO:0000259" key="2">
    <source>
        <dbReference type="Pfam" id="PF02514"/>
    </source>
</evidence>
<dbReference type="NCBIfam" id="NF008973">
    <property type="entry name" value="PRK12321.1"/>
    <property type="match status" value="1"/>
</dbReference>
<dbReference type="PANTHER" id="PTHR44119">
    <property type="entry name" value="MAGNESIUM-CHELATASE SUBUNIT CHLH, CHLOROPLASTIC"/>
    <property type="match status" value="1"/>
</dbReference>
<feature type="region of interest" description="Disordered" evidence="1">
    <location>
        <begin position="1"/>
        <end position="21"/>
    </location>
</feature>
<dbReference type="Proteomes" id="UP001556098">
    <property type="component" value="Unassembled WGS sequence"/>
</dbReference>
<dbReference type="EMBL" id="JBFNXX010000001">
    <property type="protein sequence ID" value="MEW9918089.1"/>
    <property type="molecule type" value="Genomic_DNA"/>
</dbReference>
<dbReference type="InterPro" id="IPR003672">
    <property type="entry name" value="CobN/Mg_chltase"/>
</dbReference>
<organism evidence="3 4">
    <name type="scientific">Sulfitobacter sediminis</name>
    <dbReference type="NCBI Taxonomy" id="3234186"/>
    <lineage>
        <taxon>Bacteria</taxon>
        <taxon>Pseudomonadati</taxon>
        <taxon>Pseudomonadota</taxon>
        <taxon>Alphaproteobacteria</taxon>
        <taxon>Rhodobacterales</taxon>
        <taxon>Roseobacteraceae</taxon>
        <taxon>Sulfitobacter</taxon>
    </lineage>
</organism>
<gene>
    <name evidence="3" type="primary">cobN</name>
    <name evidence="3" type="ORF">AB2B41_00605</name>
</gene>
<keyword evidence="3" id="KW-0436">Ligase</keyword>
<name>A0ABV3RGR2_9RHOB</name>
<accession>A0ABV3RGR2</accession>
<dbReference type="GO" id="GO:0051116">
    <property type="term" value="F:cobaltochelatase activity"/>
    <property type="evidence" value="ECO:0007669"/>
    <property type="project" value="UniProtKB-EC"/>
</dbReference>
<dbReference type="EC" id="6.6.1.2" evidence="3"/>
<sequence>MHVVFRESHGLEDSETPYDPGQDPADLVVLSFSDSDLGAFAAGWHRGGGPQGKLPTLRLCNLTALRHPASVDNYVEQTLSGAKGILIRLIGGENYWPYGIMQVQDLARRHGIALAVLPADGREDPSLDAHSTLPVSTLRRLSHLCDAGGAVAAQAALAQLALAAGFYAGPVAGTKTVPVAGYYDPDQGIVTRCPFKQEATGAPLVAVTFYRSYLTAADTAPIDALMRQLRDRGFTPMGLFVPSLKSDAARAFLAETFTAHPPAAIINATAFSGRGDDGTSPLDTPGCPVFQIALSTARKKEWADSERGLSPADLAMHVVLPEVDGRLFTGVVSFKAPEKRDSHLQFSRFSHRAHEDRIKGVVDRVAGWHRLAKTPAPDRKLALVLSTYPGREDQIAHAVGLDALASTEDMLLTLAGAGYTVEPQIGFGRTLTQTTIPWPMRDYEEALRQLPPQLQQDLQTAWGDPADDPLHRDGAFHFPAQACGNALVALQPERGAIDQRDTDYHDLARIPRHSYVAFYLWLRSQSMHALIHIGAHGTLEWLPGKSVALSDDCWPEALTAELPVIYPFIVNDPGEAAQAKRRIGALTLGHLPPPMKDSATPDALLHLERLLDEYSTADGLDPARRDRLIATIRAEARAAGVENDLGLSEDACAAEAITRIDRFVCDIKESQYGDGLHVFGAGQGETEGLLNALNGKRIDAGPSGSPYRGRSDVLPTGRNLFAVDPRSVPTRAAHAQGVKIAEELIRRRLQDEGDYPKGIVVDLWGSATMRTAGEEFAMALHLAGLAPMWDEGSERVSGFEILPLTLLDRPRIDVTLRISGLFRDVFPGLAQLFEAGAMALAEREEVPDMNPYVLKTPRVFGPKPGLYGMNMEAAMLDYSAEGRAAAGEAWLKASEWAIDVKGEAHQNRAALEQRLQTTDSFAHIQDLLESDVLLASDYASHEGGFAAAMAHLGAAKPNLYHLDTTKLGTPKARTMAEEIARVVRARAANPDWASGMMRHAFRGAAEIAATLDNLAAFAHLTRDVPAHLFDLYYDATLGRADLVEFMERENPKALQEMRDRFAALRDAGLWTTRRNSISAQMDAAE</sequence>
<comment type="caution">
    <text evidence="3">The sequence shown here is derived from an EMBL/GenBank/DDBJ whole genome shotgun (WGS) entry which is preliminary data.</text>
</comment>
<dbReference type="Pfam" id="PF02514">
    <property type="entry name" value="CobN-Mg_chel"/>
    <property type="match status" value="2"/>
</dbReference>
<protein>
    <submittedName>
        <fullName evidence="3">Cobaltochelatase subunit CobN</fullName>
        <ecNumber evidence="3">6.6.1.2</ecNumber>
    </submittedName>
</protein>